<dbReference type="RefSeq" id="WP_116687410.1">
    <property type="nucleotide sequence ID" value="NZ_CAWNYD010000004.1"/>
</dbReference>
<feature type="transmembrane region" description="Helical" evidence="5">
    <location>
        <begin position="58"/>
        <end position="80"/>
    </location>
</feature>
<reference evidence="7 8" key="1">
    <citation type="submission" date="2018-04" db="EMBL/GenBank/DDBJ databases">
        <title>Thalassorhabdus spongiae gen. nov., sp. nov., isolated from a marine sponge in South-West Iceland.</title>
        <authorList>
            <person name="Knobloch S."/>
            <person name="Daussin A."/>
            <person name="Johannsson R."/>
            <person name="Marteinsson V.T."/>
        </authorList>
    </citation>
    <scope>NUCLEOTIDE SEQUENCE [LARGE SCALE GENOMIC DNA]</scope>
    <source>
        <strain evidence="7 8">Hp12</strain>
    </source>
</reference>
<feature type="transmembrane region" description="Helical" evidence="5">
    <location>
        <begin position="238"/>
        <end position="257"/>
    </location>
</feature>
<evidence type="ECO:0000313" key="7">
    <source>
        <dbReference type="EMBL" id="PVZ69028.1"/>
    </source>
</evidence>
<feature type="transmembrane region" description="Helical" evidence="5">
    <location>
        <begin position="205"/>
        <end position="226"/>
    </location>
</feature>
<feature type="transmembrane region" description="Helical" evidence="5">
    <location>
        <begin position="33"/>
        <end position="51"/>
    </location>
</feature>
<name>A0A2V1GTT0_9GAMM</name>
<feature type="transmembrane region" description="Helical" evidence="5">
    <location>
        <begin position="7"/>
        <end position="27"/>
    </location>
</feature>
<dbReference type="Pfam" id="PF00892">
    <property type="entry name" value="EamA"/>
    <property type="match status" value="2"/>
</dbReference>
<keyword evidence="4 5" id="KW-0472">Membrane</keyword>
<dbReference type="SUPFAM" id="SSF103481">
    <property type="entry name" value="Multidrug resistance efflux transporter EmrE"/>
    <property type="match status" value="2"/>
</dbReference>
<keyword evidence="3 5" id="KW-1133">Transmembrane helix</keyword>
<proteinExistence type="predicted"/>
<evidence type="ECO:0000256" key="2">
    <source>
        <dbReference type="ARBA" id="ARBA00022692"/>
    </source>
</evidence>
<feature type="transmembrane region" description="Helical" evidence="5">
    <location>
        <begin position="114"/>
        <end position="131"/>
    </location>
</feature>
<protein>
    <recommendedName>
        <fullName evidence="6">EamA domain-containing protein</fullName>
    </recommendedName>
</protein>
<dbReference type="GO" id="GO:0016020">
    <property type="term" value="C:membrane"/>
    <property type="evidence" value="ECO:0007669"/>
    <property type="project" value="UniProtKB-SubCell"/>
</dbReference>
<sequence length="293" mass="31880">MQFKDLLAGIAIMVIWGFNFAVIKLGVNQIDPLLLTGLRFLFAAIPAVFFVRRPDVSWRYLIGYGLVFGVGVWGMMTWSIEAGISAGMAGLLLQFNVLLGLLVGWLLLKERLKLRQAIGALVALSGLFLSVQLNDGSISAAGIVLVAIAAVCWTLTSVLVKSAKTPHVFAFMIWGMLFAPIPLFALSIASHGFDSLLQLPQHLNAPALFSVLFQAYPTTLLGYWVFNRLLVKYPLSTVAPLTLLVPVFGLIGGVVFYQEAMGSQKILACVLVIGGLAISQIAWQKLFKRQMVP</sequence>
<feature type="transmembrane region" description="Helical" evidence="5">
    <location>
        <begin position="86"/>
        <end position="107"/>
    </location>
</feature>
<evidence type="ECO:0000313" key="8">
    <source>
        <dbReference type="Proteomes" id="UP000244906"/>
    </source>
</evidence>
<organism evidence="7 8">
    <name type="scientific">Pelagibaculum spongiae</name>
    <dbReference type="NCBI Taxonomy" id="2080658"/>
    <lineage>
        <taxon>Bacteria</taxon>
        <taxon>Pseudomonadati</taxon>
        <taxon>Pseudomonadota</taxon>
        <taxon>Gammaproteobacteria</taxon>
        <taxon>Oceanospirillales</taxon>
        <taxon>Pelagibaculum</taxon>
    </lineage>
</organism>
<evidence type="ECO:0000256" key="1">
    <source>
        <dbReference type="ARBA" id="ARBA00004141"/>
    </source>
</evidence>
<feature type="transmembrane region" description="Helical" evidence="5">
    <location>
        <begin position="168"/>
        <end position="193"/>
    </location>
</feature>
<feature type="domain" description="EamA" evidence="6">
    <location>
        <begin position="141"/>
        <end position="278"/>
    </location>
</feature>
<evidence type="ECO:0000256" key="4">
    <source>
        <dbReference type="ARBA" id="ARBA00023136"/>
    </source>
</evidence>
<comment type="subcellular location">
    <subcellularLocation>
        <location evidence="1">Membrane</location>
        <topology evidence="1">Multi-pass membrane protein</topology>
    </subcellularLocation>
</comment>
<dbReference type="EMBL" id="QDDL01000004">
    <property type="protein sequence ID" value="PVZ69028.1"/>
    <property type="molecule type" value="Genomic_DNA"/>
</dbReference>
<dbReference type="AlphaFoldDB" id="A0A2V1GTT0"/>
<dbReference type="OrthoDB" id="7158585at2"/>
<gene>
    <name evidence="7" type="ORF">DC094_12410</name>
</gene>
<feature type="transmembrane region" description="Helical" evidence="5">
    <location>
        <begin position="137"/>
        <end position="156"/>
    </location>
</feature>
<dbReference type="InterPro" id="IPR037185">
    <property type="entry name" value="EmrE-like"/>
</dbReference>
<evidence type="ECO:0000259" key="6">
    <source>
        <dbReference type="Pfam" id="PF00892"/>
    </source>
</evidence>
<evidence type="ECO:0000256" key="5">
    <source>
        <dbReference type="SAM" id="Phobius"/>
    </source>
</evidence>
<dbReference type="InterPro" id="IPR000620">
    <property type="entry name" value="EamA_dom"/>
</dbReference>
<feature type="domain" description="EamA" evidence="6">
    <location>
        <begin position="6"/>
        <end position="131"/>
    </location>
</feature>
<evidence type="ECO:0000256" key="3">
    <source>
        <dbReference type="ARBA" id="ARBA00022989"/>
    </source>
</evidence>
<feature type="transmembrane region" description="Helical" evidence="5">
    <location>
        <begin position="263"/>
        <end position="283"/>
    </location>
</feature>
<dbReference type="PANTHER" id="PTHR32322">
    <property type="entry name" value="INNER MEMBRANE TRANSPORTER"/>
    <property type="match status" value="1"/>
</dbReference>
<dbReference type="Proteomes" id="UP000244906">
    <property type="component" value="Unassembled WGS sequence"/>
</dbReference>
<dbReference type="PANTHER" id="PTHR32322:SF9">
    <property type="entry name" value="AMINO-ACID METABOLITE EFFLUX PUMP-RELATED"/>
    <property type="match status" value="1"/>
</dbReference>
<comment type="caution">
    <text evidence="7">The sequence shown here is derived from an EMBL/GenBank/DDBJ whole genome shotgun (WGS) entry which is preliminary data.</text>
</comment>
<dbReference type="InterPro" id="IPR050638">
    <property type="entry name" value="AA-Vitamin_Transporters"/>
</dbReference>
<keyword evidence="8" id="KW-1185">Reference proteome</keyword>
<accession>A0A2V1GTT0</accession>
<keyword evidence="2 5" id="KW-0812">Transmembrane</keyword>